<dbReference type="PROSITE" id="PS00369">
    <property type="entry name" value="PTS_HPR_HIS"/>
    <property type="match status" value="1"/>
</dbReference>
<evidence type="ECO:0000256" key="17">
    <source>
        <dbReference type="SAM" id="Coils"/>
    </source>
</evidence>
<dbReference type="Gene3D" id="3.20.20.60">
    <property type="entry name" value="Phosphoenolpyruvate-binding domains"/>
    <property type="match status" value="1"/>
</dbReference>
<dbReference type="Pfam" id="PF00381">
    <property type="entry name" value="PTS-HPr"/>
    <property type="match status" value="1"/>
</dbReference>
<dbReference type="InterPro" id="IPR015813">
    <property type="entry name" value="Pyrv/PenolPyrv_kinase-like_dom"/>
</dbReference>
<keyword evidence="11" id="KW-0808">Transferase</keyword>
<protein>
    <recommendedName>
        <fullName evidence="7">Phosphoenolpyruvate-protein phosphotransferase</fullName>
        <ecNumber evidence="6">2.7.3.9</ecNumber>
    </recommendedName>
    <alternativeName>
        <fullName evidence="16">Phosphotransferase system, enzyme I</fullName>
    </alternativeName>
</protein>
<dbReference type="CDD" id="cd00367">
    <property type="entry name" value="PTS-HPr_like"/>
    <property type="match status" value="1"/>
</dbReference>
<evidence type="ECO:0000313" key="20">
    <source>
        <dbReference type="Proteomes" id="UP000032309"/>
    </source>
</evidence>
<dbReference type="Pfam" id="PF00391">
    <property type="entry name" value="PEP-utilizers"/>
    <property type="match status" value="1"/>
</dbReference>
<dbReference type="Proteomes" id="UP000032309">
    <property type="component" value="Unassembled WGS sequence"/>
</dbReference>
<dbReference type="SUPFAM" id="SSF52009">
    <property type="entry name" value="Phosphohistidine domain"/>
    <property type="match status" value="1"/>
</dbReference>
<keyword evidence="13" id="KW-0479">Metal-binding</keyword>
<dbReference type="InterPro" id="IPR018274">
    <property type="entry name" value="PEP_util_AS"/>
</dbReference>
<dbReference type="PANTHER" id="PTHR46244:SF3">
    <property type="entry name" value="PHOSPHOENOLPYRUVATE-PROTEIN PHOSPHOTRANSFERASE"/>
    <property type="match status" value="1"/>
</dbReference>
<evidence type="ECO:0000256" key="8">
    <source>
        <dbReference type="ARBA" id="ARBA00022448"/>
    </source>
</evidence>
<evidence type="ECO:0000256" key="2">
    <source>
        <dbReference type="ARBA" id="ARBA00001946"/>
    </source>
</evidence>
<reference evidence="20" key="1">
    <citation type="journal article" date="2015" name="Genome Announc.">
        <title>Draft Genome Sequence of an Anaerobic Ammonium-Oxidizing Bacterium, "Candidatus Brocadia sinica".</title>
        <authorList>
            <person name="Oshiki M."/>
            <person name="Shinyako-Hata K."/>
            <person name="Satoh H."/>
            <person name="Okabe S."/>
        </authorList>
    </citation>
    <scope>NUCLEOTIDE SEQUENCE [LARGE SCALE GENOMIC DNA]</scope>
    <source>
        <strain evidence="20">JPN1</strain>
    </source>
</reference>
<evidence type="ECO:0000256" key="12">
    <source>
        <dbReference type="ARBA" id="ARBA00022683"/>
    </source>
</evidence>
<dbReference type="PROSITE" id="PS51350">
    <property type="entry name" value="PTS_HPR_DOM"/>
    <property type="match status" value="1"/>
</dbReference>
<keyword evidence="14" id="KW-0418">Kinase</keyword>
<dbReference type="PRINTS" id="PR01736">
    <property type="entry name" value="PHPHTRNFRASE"/>
</dbReference>
<sequence>MDIYVKNSTLLERKVKISNSNGMHARPATKFSEIANKYTSEIRIRTKSKEVDGKSIIELLTLGAENGTEIIISAKGPDAAEALDALEGLVKSKFEEEFMEIRKGIAVSPGVIIREAFMFESEGYRIPRHIIRKEEVEGEVYRLEKAIEDSKKEIHDLEQKVSENLGSEIGSIFGTHRMVLQDVRLKNEIIEKIKKTNFTPEFAVSLALRVYIRKFQDVHDSYLAERVTDIFDIERRLLRNLLGEKREELKNLAEEVVLVAHDLTPSQTASLDTEKVKGFATDVGGRTSHTAIVARALGIPAVVGLGTITTDVFGGDTVIVDGNSGIVIVRPDAETLATYQSKVKSIHVFEEKLATELKDQPSTTRDGKHISIFGNIEFPKETGLNVKYGAEGIGLYRTEFLYLGASSPPTEEEHLEAYTAVVRELKDKPVIIRTLDLGADKFDYLDDRKEGNPFLGCRSIRYCFENPSIFKIQLRAILRASVLGNVKILFPLISSLQELRRAKQIVWETMEELDKENIPFNKNIDMGIMLEVPSSVIIADTLAKECDFFSIGTNDLIQYSLAVDRNNERVAYLYCPVHPAILRLLKLAITAAEENNIPVGICGQMGSEIEYTAPLIGLGLTEFSVAPATIIPEIKKIVRSITFEKAKEIAETAYHFDDPEKTINYLRNIAIDILPEIFEGQKYP</sequence>
<keyword evidence="15" id="KW-0460">Magnesium</keyword>
<dbReference type="SUPFAM" id="SSF51621">
    <property type="entry name" value="Phosphoenolpyruvate/pyruvate domain"/>
    <property type="match status" value="1"/>
</dbReference>
<organism evidence="19 20">
    <name type="scientific">Candidatus Brocadia sinica JPN1</name>
    <dbReference type="NCBI Taxonomy" id="1197129"/>
    <lineage>
        <taxon>Bacteria</taxon>
        <taxon>Pseudomonadati</taxon>
        <taxon>Planctomycetota</taxon>
        <taxon>Candidatus Brocadiia</taxon>
        <taxon>Candidatus Brocadiales</taxon>
        <taxon>Candidatus Brocadiaceae</taxon>
        <taxon>Candidatus Brocadia</taxon>
    </lineage>
</organism>
<evidence type="ECO:0000256" key="4">
    <source>
        <dbReference type="ARBA" id="ARBA00004496"/>
    </source>
</evidence>
<keyword evidence="10" id="KW-0762">Sugar transport</keyword>
<evidence type="ECO:0000256" key="11">
    <source>
        <dbReference type="ARBA" id="ARBA00022679"/>
    </source>
</evidence>
<comment type="cofactor">
    <cofactor evidence="2">
        <name>Mg(2+)</name>
        <dbReference type="ChEBI" id="CHEBI:18420"/>
    </cofactor>
</comment>
<dbReference type="Pfam" id="PF02896">
    <property type="entry name" value="PEP-utilizers_C"/>
    <property type="match status" value="1"/>
</dbReference>
<dbReference type="PROSITE" id="PS00370">
    <property type="entry name" value="PEP_ENZYMES_PHOS_SITE"/>
    <property type="match status" value="1"/>
</dbReference>
<feature type="domain" description="HPr" evidence="18">
    <location>
        <begin position="10"/>
        <end position="97"/>
    </location>
</feature>
<dbReference type="EMBL" id="BAFN01000001">
    <property type="protein sequence ID" value="GAN32742.1"/>
    <property type="molecule type" value="Genomic_DNA"/>
</dbReference>
<keyword evidence="17" id="KW-0175">Coiled coil</keyword>
<comment type="similarity">
    <text evidence="5">Belongs to the PEP-utilizing enzyme family.</text>
</comment>
<dbReference type="SUPFAM" id="SSF47831">
    <property type="entry name" value="Enzyme I of the PEP:sugar phosphotransferase system HPr-binding (sub)domain"/>
    <property type="match status" value="1"/>
</dbReference>
<dbReference type="Gene3D" id="3.30.1340.10">
    <property type="entry name" value="HPr-like"/>
    <property type="match status" value="1"/>
</dbReference>
<comment type="subcellular location">
    <subcellularLocation>
        <location evidence="4">Cytoplasm</location>
    </subcellularLocation>
</comment>
<dbReference type="EC" id="2.7.3.9" evidence="6"/>
<evidence type="ECO:0000259" key="18">
    <source>
        <dbReference type="PROSITE" id="PS51350"/>
    </source>
</evidence>
<dbReference type="InterPro" id="IPR035895">
    <property type="entry name" value="HPr-like_sf"/>
</dbReference>
<dbReference type="InterPro" id="IPR050499">
    <property type="entry name" value="PEP-utilizing_PTS_enzyme"/>
</dbReference>
<dbReference type="Pfam" id="PF05524">
    <property type="entry name" value="PEP-utilisers_N"/>
    <property type="match status" value="1"/>
</dbReference>
<dbReference type="InterPro" id="IPR008731">
    <property type="entry name" value="PTS_EIN"/>
</dbReference>
<dbReference type="InterPro" id="IPR006318">
    <property type="entry name" value="PTS_EI-like"/>
</dbReference>
<comment type="catalytic activity">
    <reaction evidence="1">
        <text>L-histidyl-[protein] + phosphoenolpyruvate = N(pros)-phospho-L-histidyl-[protein] + pyruvate</text>
        <dbReference type="Rhea" id="RHEA:23880"/>
        <dbReference type="Rhea" id="RHEA-COMP:9745"/>
        <dbReference type="Rhea" id="RHEA-COMP:9746"/>
        <dbReference type="ChEBI" id="CHEBI:15361"/>
        <dbReference type="ChEBI" id="CHEBI:29979"/>
        <dbReference type="ChEBI" id="CHEBI:58702"/>
        <dbReference type="ChEBI" id="CHEBI:64837"/>
        <dbReference type="EC" id="2.7.3.9"/>
    </reaction>
</comment>
<dbReference type="InterPro" id="IPR000032">
    <property type="entry name" value="HPr-like"/>
</dbReference>
<proteinExistence type="inferred from homology"/>
<accession>A0ABQ0JVG9</accession>
<dbReference type="NCBIfam" id="TIGR01003">
    <property type="entry name" value="PTS_HPr_family"/>
    <property type="match status" value="1"/>
</dbReference>
<comment type="caution">
    <text evidence="19">The sequence shown here is derived from an EMBL/GenBank/DDBJ whole genome shotgun (WGS) entry which is preliminary data.</text>
</comment>
<evidence type="ECO:0000256" key="15">
    <source>
        <dbReference type="ARBA" id="ARBA00022842"/>
    </source>
</evidence>
<evidence type="ECO:0000256" key="5">
    <source>
        <dbReference type="ARBA" id="ARBA00007837"/>
    </source>
</evidence>
<feature type="coiled-coil region" evidence="17">
    <location>
        <begin position="133"/>
        <end position="160"/>
    </location>
</feature>
<evidence type="ECO:0000313" key="19">
    <source>
        <dbReference type="EMBL" id="GAN32742.1"/>
    </source>
</evidence>
<dbReference type="Gene3D" id="1.10.274.10">
    <property type="entry name" value="PtsI, HPr-binding domain"/>
    <property type="match status" value="1"/>
</dbReference>
<evidence type="ECO:0000256" key="16">
    <source>
        <dbReference type="ARBA" id="ARBA00033235"/>
    </source>
</evidence>
<dbReference type="InterPro" id="IPR036618">
    <property type="entry name" value="PtsI_HPr-bd_sf"/>
</dbReference>
<dbReference type="PROSITE" id="PS00742">
    <property type="entry name" value="PEP_ENZYMES_2"/>
    <property type="match status" value="1"/>
</dbReference>
<dbReference type="InterPro" id="IPR040442">
    <property type="entry name" value="Pyrv_kinase-like_dom_sf"/>
</dbReference>
<dbReference type="InterPro" id="IPR000121">
    <property type="entry name" value="PEP_util_C"/>
</dbReference>
<evidence type="ECO:0000256" key="13">
    <source>
        <dbReference type="ARBA" id="ARBA00022723"/>
    </source>
</evidence>
<dbReference type="InterPro" id="IPR001020">
    <property type="entry name" value="PTS_HPr_His_P_site"/>
</dbReference>
<evidence type="ECO:0000256" key="6">
    <source>
        <dbReference type="ARBA" id="ARBA00012232"/>
    </source>
</evidence>
<evidence type="ECO:0000256" key="7">
    <source>
        <dbReference type="ARBA" id="ARBA00016544"/>
    </source>
</evidence>
<evidence type="ECO:0000256" key="1">
    <source>
        <dbReference type="ARBA" id="ARBA00000683"/>
    </source>
</evidence>
<evidence type="ECO:0000256" key="3">
    <source>
        <dbReference type="ARBA" id="ARBA00002728"/>
    </source>
</evidence>
<dbReference type="Gene3D" id="3.50.30.10">
    <property type="entry name" value="Phosphohistidine domain"/>
    <property type="match status" value="1"/>
</dbReference>
<dbReference type="InterPro" id="IPR008279">
    <property type="entry name" value="PEP-util_enz_mobile_dom"/>
</dbReference>
<evidence type="ECO:0000256" key="14">
    <source>
        <dbReference type="ARBA" id="ARBA00022777"/>
    </source>
</evidence>
<dbReference type="RefSeq" id="WP_052562852.1">
    <property type="nucleotide sequence ID" value="NZ_BAFN01000001.1"/>
</dbReference>
<evidence type="ECO:0000256" key="10">
    <source>
        <dbReference type="ARBA" id="ARBA00022597"/>
    </source>
</evidence>
<dbReference type="InterPro" id="IPR036637">
    <property type="entry name" value="Phosphohistidine_dom_sf"/>
</dbReference>
<gene>
    <name evidence="19" type="ORF">BROSI_A1257</name>
</gene>
<evidence type="ECO:0000256" key="9">
    <source>
        <dbReference type="ARBA" id="ARBA00022490"/>
    </source>
</evidence>
<keyword evidence="12" id="KW-0598">Phosphotransferase system</keyword>
<dbReference type="PANTHER" id="PTHR46244">
    <property type="entry name" value="PHOSPHOENOLPYRUVATE-PROTEIN PHOSPHOTRANSFERASE"/>
    <property type="match status" value="1"/>
</dbReference>
<dbReference type="InterPro" id="IPR023151">
    <property type="entry name" value="PEP_util_CS"/>
</dbReference>
<dbReference type="SUPFAM" id="SSF55594">
    <property type="entry name" value="HPr-like"/>
    <property type="match status" value="1"/>
</dbReference>
<keyword evidence="20" id="KW-1185">Reference proteome</keyword>
<name>A0ABQ0JVG9_9BACT</name>
<dbReference type="NCBIfam" id="TIGR01417">
    <property type="entry name" value="PTS_I_fam"/>
    <property type="match status" value="1"/>
</dbReference>
<comment type="function">
    <text evidence="3">General (non sugar-specific) component of the phosphoenolpyruvate-dependent sugar phosphotransferase system (sugar PTS). This major carbohydrate active-transport system catalyzes the phosphorylation of incoming sugar substrates concomitantly with their translocation across the cell membrane. Enzyme I transfers the phosphoryl group from phosphoenolpyruvate (PEP) to the phosphoryl carrier protein (HPr).</text>
</comment>
<keyword evidence="8" id="KW-0813">Transport</keyword>
<keyword evidence="9" id="KW-0963">Cytoplasm</keyword>
<dbReference type="PRINTS" id="PR00107">
    <property type="entry name" value="PHOSPHOCPHPR"/>
</dbReference>